<keyword evidence="1" id="KW-1185">Reference proteome</keyword>
<evidence type="ECO:0000313" key="1">
    <source>
        <dbReference type="Proteomes" id="UP000887565"/>
    </source>
</evidence>
<accession>A0A915IUK1</accession>
<sequence>MMTDSEATTLQASTIMSLLVNPPPMFKKFFNNQDRYIMYQCKQHHQDHRFFFADEYNIKGMIRITEFEKWFQTIYARPLNLLREPTYVESGDL</sequence>
<name>A0A915IUK1_ROMCU</name>
<proteinExistence type="predicted"/>
<dbReference type="AlphaFoldDB" id="A0A915IUK1"/>
<evidence type="ECO:0000313" key="2">
    <source>
        <dbReference type="WBParaSite" id="nRc.2.0.1.t17511-RA"/>
    </source>
</evidence>
<organism evidence="1 2">
    <name type="scientific">Romanomermis culicivorax</name>
    <name type="common">Nematode worm</name>
    <dbReference type="NCBI Taxonomy" id="13658"/>
    <lineage>
        <taxon>Eukaryota</taxon>
        <taxon>Metazoa</taxon>
        <taxon>Ecdysozoa</taxon>
        <taxon>Nematoda</taxon>
        <taxon>Enoplea</taxon>
        <taxon>Dorylaimia</taxon>
        <taxon>Mermithida</taxon>
        <taxon>Mermithoidea</taxon>
        <taxon>Mermithidae</taxon>
        <taxon>Romanomermis</taxon>
    </lineage>
</organism>
<dbReference type="Proteomes" id="UP000887565">
    <property type="component" value="Unplaced"/>
</dbReference>
<reference evidence="2" key="1">
    <citation type="submission" date="2022-11" db="UniProtKB">
        <authorList>
            <consortium name="WormBaseParasite"/>
        </authorList>
    </citation>
    <scope>IDENTIFICATION</scope>
</reference>
<protein>
    <submittedName>
        <fullName evidence="2">Uncharacterized protein</fullName>
    </submittedName>
</protein>
<dbReference type="WBParaSite" id="nRc.2.0.1.t17511-RA">
    <property type="protein sequence ID" value="nRc.2.0.1.t17511-RA"/>
    <property type="gene ID" value="nRc.2.0.1.g17511"/>
</dbReference>